<feature type="domain" description="EF-hand" evidence="5">
    <location>
        <begin position="91"/>
        <end position="126"/>
    </location>
</feature>
<feature type="repeat" description="WD" evidence="3">
    <location>
        <begin position="559"/>
        <end position="593"/>
    </location>
</feature>
<reference evidence="6" key="1">
    <citation type="submission" date="2019-08" db="EMBL/GenBank/DDBJ databases">
        <title>The improved chromosome-level genome for the pearl oyster Pinctada fucata martensii using PacBio sequencing and Hi-C.</title>
        <authorList>
            <person name="Zheng Z."/>
        </authorList>
    </citation>
    <scope>NUCLEOTIDE SEQUENCE</scope>
    <source>
        <strain evidence="6">ZZ-2019</strain>
        <tissue evidence="6">Adductor muscle</tissue>
    </source>
</reference>
<feature type="region of interest" description="Disordered" evidence="4">
    <location>
        <begin position="907"/>
        <end position="951"/>
    </location>
</feature>
<feature type="compositionally biased region" description="Acidic residues" evidence="4">
    <location>
        <begin position="931"/>
        <end position="941"/>
    </location>
</feature>
<dbReference type="Pfam" id="PF00400">
    <property type="entry name" value="WD40"/>
    <property type="match status" value="4"/>
</dbReference>
<dbReference type="InterPro" id="IPR011992">
    <property type="entry name" value="EF-hand-dom_pair"/>
</dbReference>
<gene>
    <name evidence="6" type="ORF">FSP39_003370</name>
</gene>
<dbReference type="PANTHER" id="PTHR44324">
    <property type="entry name" value="WD40 REPEAT DOMAIN 95"/>
    <property type="match status" value="1"/>
</dbReference>
<dbReference type="InterPro" id="IPR001680">
    <property type="entry name" value="WD40_rpt"/>
</dbReference>
<evidence type="ECO:0000256" key="4">
    <source>
        <dbReference type="SAM" id="MobiDB-lite"/>
    </source>
</evidence>
<feature type="region of interest" description="Disordered" evidence="4">
    <location>
        <begin position="711"/>
        <end position="743"/>
    </location>
</feature>
<dbReference type="InterPro" id="IPR036322">
    <property type="entry name" value="WD40_repeat_dom_sf"/>
</dbReference>
<evidence type="ECO:0000313" key="7">
    <source>
        <dbReference type="Proteomes" id="UP001186944"/>
    </source>
</evidence>
<accession>A0AA88Y594</accession>
<feature type="compositionally biased region" description="Acidic residues" evidence="4">
    <location>
        <begin position="909"/>
        <end position="923"/>
    </location>
</feature>
<dbReference type="InterPro" id="IPR020472">
    <property type="entry name" value="WD40_PAC1"/>
</dbReference>
<dbReference type="SUPFAM" id="SSF50978">
    <property type="entry name" value="WD40 repeat-like"/>
    <property type="match status" value="2"/>
</dbReference>
<feature type="repeat" description="WD" evidence="3">
    <location>
        <begin position="422"/>
        <end position="456"/>
    </location>
</feature>
<comment type="caution">
    <text evidence="6">The sequence shown here is derived from an EMBL/GenBank/DDBJ whole genome shotgun (WGS) entry which is preliminary data.</text>
</comment>
<keyword evidence="7" id="KW-1185">Reference proteome</keyword>
<keyword evidence="2" id="KW-0677">Repeat</keyword>
<dbReference type="EMBL" id="VSWD01000008">
    <property type="protein sequence ID" value="KAK3094556.1"/>
    <property type="molecule type" value="Genomic_DNA"/>
</dbReference>
<feature type="repeat" description="WD" evidence="3">
    <location>
        <begin position="650"/>
        <end position="690"/>
    </location>
</feature>
<dbReference type="Proteomes" id="UP001186944">
    <property type="component" value="Unassembled WGS sequence"/>
</dbReference>
<dbReference type="InterPro" id="IPR002048">
    <property type="entry name" value="EF_hand_dom"/>
</dbReference>
<dbReference type="PANTHER" id="PTHR44324:SF1">
    <property type="entry name" value="WD REPEAT-CONTAINING PROTEIN 49"/>
    <property type="match status" value="1"/>
</dbReference>
<protein>
    <recommendedName>
        <fullName evidence="5">EF-hand domain-containing protein</fullName>
    </recommendedName>
</protein>
<feature type="compositionally biased region" description="Basic and acidic residues" evidence="4">
    <location>
        <begin position="942"/>
        <end position="951"/>
    </location>
</feature>
<evidence type="ECO:0000313" key="6">
    <source>
        <dbReference type="EMBL" id="KAK3094556.1"/>
    </source>
</evidence>
<feature type="region of interest" description="Disordered" evidence="4">
    <location>
        <begin position="968"/>
        <end position="987"/>
    </location>
</feature>
<dbReference type="PROSITE" id="PS50294">
    <property type="entry name" value="WD_REPEATS_REGION"/>
    <property type="match status" value="2"/>
</dbReference>
<dbReference type="PROSITE" id="PS00678">
    <property type="entry name" value="WD_REPEATS_1"/>
    <property type="match status" value="3"/>
</dbReference>
<feature type="compositionally biased region" description="Polar residues" evidence="4">
    <location>
        <begin position="1116"/>
        <end position="1126"/>
    </location>
</feature>
<organism evidence="6 7">
    <name type="scientific">Pinctada imbricata</name>
    <name type="common">Atlantic pearl-oyster</name>
    <name type="synonym">Pinctada martensii</name>
    <dbReference type="NCBI Taxonomy" id="66713"/>
    <lineage>
        <taxon>Eukaryota</taxon>
        <taxon>Metazoa</taxon>
        <taxon>Spiralia</taxon>
        <taxon>Lophotrochozoa</taxon>
        <taxon>Mollusca</taxon>
        <taxon>Bivalvia</taxon>
        <taxon>Autobranchia</taxon>
        <taxon>Pteriomorphia</taxon>
        <taxon>Pterioida</taxon>
        <taxon>Pterioidea</taxon>
        <taxon>Pteriidae</taxon>
        <taxon>Pinctada</taxon>
    </lineage>
</organism>
<feature type="compositionally biased region" description="Polar residues" evidence="4">
    <location>
        <begin position="1"/>
        <end position="10"/>
    </location>
</feature>
<feature type="region of interest" description="Disordered" evidence="4">
    <location>
        <begin position="1"/>
        <end position="40"/>
    </location>
</feature>
<evidence type="ECO:0000256" key="3">
    <source>
        <dbReference type="PROSITE-ProRule" id="PRU00221"/>
    </source>
</evidence>
<feature type="region of interest" description="Disordered" evidence="4">
    <location>
        <begin position="1109"/>
        <end position="1132"/>
    </location>
</feature>
<dbReference type="InterPro" id="IPR051242">
    <property type="entry name" value="WD-EF-hand_domain"/>
</dbReference>
<dbReference type="InterPro" id="IPR015943">
    <property type="entry name" value="WD40/YVTN_repeat-like_dom_sf"/>
</dbReference>
<feature type="repeat" description="WD" evidence="3">
    <location>
        <begin position="805"/>
        <end position="829"/>
    </location>
</feature>
<dbReference type="SUPFAM" id="SSF47473">
    <property type="entry name" value="EF-hand"/>
    <property type="match status" value="1"/>
</dbReference>
<dbReference type="PROSITE" id="PS50082">
    <property type="entry name" value="WD_REPEATS_2"/>
    <property type="match status" value="4"/>
</dbReference>
<feature type="compositionally biased region" description="Basic and acidic residues" evidence="4">
    <location>
        <begin position="711"/>
        <end position="724"/>
    </location>
</feature>
<evidence type="ECO:0000256" key="1">
    <source>
        <dbReference type="ARBA" id="ARBA00022574"/>
    </source>
</evidence>
<proteinExistence type="predicted"/>
<evidence type="ECO:0000256" key="2">
    <source>
        <dbReference type="ARBA" id="ARBA00022737"/>
    </source>
</evidence>
<evidence type="ECO:0000259" key="5">
    <source>
        <dbReference type="PROSITE" id="PS50222"/>
    </source>
</evidence>
<dbReference type="InterPro" id="IPR019775">
    <property type="entry name" value="WD40_repeat_CS"/>
</dbReference>
<keyword evidence="1 3" id="KW-0853">WD repeat</keyword>
<dbReference type="SMART" id="SM00320">
    <property type="entry name" value="WD40"/>
    <property type="match status" value="9"/>
</dbReference>
<dbReference type="PROSITE" id="PS50222">
    <property type="entry name" value="EF_HAND_2"/>
    <property type="match status" value="1"/>
</dbReference>
<dbReference type="GO" id="GO:0005509">
    <property type="term" value="F:calcium ion binding"/>
    <property type="evidence" value="ECO:0007669"/>
    <property type="project" value="InterPro"/>
</dbReference>
<dbReference type="AlphaFoldDB" id="A0AA88Y594"/>
<dbReference type="Gene3D" id="2.130.10.10">
    <property type="entry name" value="YVTN repeat-like/Quinoprotein amine dehydrogenase"/>
    <property type="match status" value="3"/>
</dbReference>
<sequence length="1150" mass="129481">MSTIATTPTVASGKGADSSKSPDQYGKQQSKSPEKEKKVVSVDNKLENRLTMKDLAKLQKAFMTEGDGYDNKLALYRDMFCEALSILLDKGSREEYGELFDKIDVAKEGTVDWDKFASHMLLEFYERDDRVKSTQVPQWKDLKNLQSPHKDIVQRVQYLKNSSRYVSISKEGTVGIWGSDLKLSKSYKIGTDSCKARDLWVTHFIVLQNINKIAIAFTSKEIAIYDMGNKLEFNCQYKVQGLEYTPLSLDYWNNPKDANEAILCWGDVGGYVNCLFFNSANIALFERPPAPAGEKQEPCLNVQLSEIGNETSFKNETFTRHEGHKKEWVRQVKYAHYLECFISCATTSTNSMVIGWMEKKTGTSLKDQETSKKIQKTSSFNINQGVNAFDYNQQLNIIATAGVNHHVCLWNPHIVSKPNGVLRGHMASVIQVQFIKSRGQLISFSKDKVLRIWDVQLQVCIQRLAGMFPKGPEVTSTLFFDEEKDRSGMERNKMLITFNYMLTLMEMKVEMRDKIMSHEKPVIASLYNSVYNQVVSACQAGTIIVWMVDTGQKVKQFNNTHANAEVTCLAQDPSETKLFTGSTDGTVKVWDFNGHCFHTLECVGGQPADVGQILNLKRSVVVVGWAKYITIFRTTAFKGFHVQPADWKGGQEHGEDVLCAAFTSPNVLATGSYDGEIVIWNTNSEQASRHLSQRSRRVLMKSRGKSFITSKEEGNIGDVSDRPKSRPKSISSRLSTKSRGTQDDQNEFGLAVAKLIFLEARKGGSAGSGANLVSCGGNGWVRFWNTSHSQLLAEFVAHEHAGSITMALDKNNQYLATGDVDGQVKVWDILEYCIRPSHDLITQPPPLKSQFQPHSDMINTLEIMERNERLLVLSSSSDCSVALYDVRGNKIGIFGQEEHWKIEPYNPAEELEEEEPEQQEEEKEEVKEPEIEPDLESDWEPDEKAITEPDTYRINAWDKTLLGKNYQESRVRKRERKQPGTIPDLPYLHWERTGQAPAGPYSALDTQILSDFDPPPKPDMTYTERVSSPVHLPRLPNLVDSLRQPVPEKEIFPKYILDFEAKMKSYHRNQLQMSQSNSSTGGGILSLKGKLGMGFAKSSLQNIGMQLGKQALNPGGTKQQPQQAKSVRSLKIKSVSRRTSIVSTETSQAY</sequence>
<dbReference type="PRINTS" id="PR00320">
    <property type="entry name" value="GPROTEINBRPT"/>
</dbReference>
<name>A0AA88Y594_PINIB</name>